<dbReference type="PANTHER" id="PTHR19328">
    <property type="entry name" value="HEDGEHOG-INTERACTING PROTEIN"/>
    <property type="match status" value="1"/>
</dbReference>
<dbReference type="eggNOG" id="COG2133">
    <property type="taxonomic scope" value="Bacteria"/>
</dbReference>
<dbReference type="SUPFAM" id="SSF50952">
    <property type="entry name" value="Soluble quinoprotein glucose dehydrogenase"/>
    <property type="match status" value="1"/>
</dbReference>
<reference evidence="2" key="1">
    <citation type="submission" date="2006-03" db="EMBL/GenBank/DDBJ databases">
        <title>Complete sequence of Rhodopseudomonas palustris BisB18.</title>
        <authorList>
            <consortium name="US DOE Joint Genome Institute"/>
            <person name="Copeland A."/>
            <person name="Lucas S."/>
            <person name="Lapidus A."/>
            <person name="Barry K."/>
            <person name="Detter J.C."/>
            <person name="Glavina del Rio T."/>
            <person name="Hammon N."/>
            <person name="Israni S."/>
            <person name="Dalin E."/>
            <person name="Tice H."/>
            <person name="Pitluck S."/>
            <person name="Chain P."/>
            <person name="Malfatti S."/>
            <person name="Shin M."/>
            <person name="Vergez L."/>
            <person name="Schmutz J."/>
            <person name="Larimer F."/>
            <person name="Land M."/>
            <person name="Hauser L."/>
            <person name="Pelletier D.A."/>
            <person name="Kyrpides N."/>
            <person name="Anderson I."/>
            <person name="Oda Y."/>
            <person name="Harwood C.S."/>
            <person name="Richardson P."/>
        </authorList>
    </citation>
    <scope>NUCLEOTIDE SEQUENCE [LARGE SCALE GENOMIC DNA]</scope>
    <source>
        <strain evidence="2">BisB18</strain>
    </source>
</reference>
<name>Q20YY5_RHOPB</name>
<feature type="domain" description="Glucose/Sorbosone dehydrogenase" evidence="1">
    <location>
        <begin position="53"/>
        <end position="382"/>
    </location>
</feature>
<dbReference type="InterPro" id="IPR012938">
    <property type="entry name" value="Glc/Sorbosone_DH"/>
</dbReference>
<dbReference type="KEGG" id="rpc:RPC_4125"/>
<dbReference type="Gene3D" id="2.120.10.30">
    <property type="entry name" value="TolB, C-terminal domain"/>
    <property type="match status" value="1"/>
</dbReference>
<proteinExistence type="predicted"/>
<evidence type="ECO:0000313" key="2">
    <source>
        <dbReference type="EMBL" id="ABD89651.1"/>
    </source>
</evidence>
<dbReference type="AlphaFoldDB" id="Q20YY5"/>
<dbReference type="OrthoDB" id="9770043at2"/>
<sequence>MKAPLVWVTGSLVAAIVLTASFLIATTASRGETSSFASSAGPLEVHTVASGLVNPWALAFLPDRRMLVTEKPGRMRIVTPQGQLSPPLQGVPEVWASGQGGLLDVVVDKSFADNKTLYFCFAERTGNGGRTAVARAKLDDARPPRLDDVKIIFRQDGPLSKGNHYGCRIAQAPDGNLFVTLGEHFFARDQAQTLANHLGKLIHITPDGAAAKDNPFLGRSDARPEIWSYGHRNPQGLAFNPRSGALWEIEHGPRGGDEVNIIAPGNNYGWPVIGFGIDYDGSKIHDSTIKDGMQQPIKYWVPSIAPSGMAFYIGALFPAWRGSLFTGALAGQMLVRLSLDGDKVTGEERLLHQLGERIRDVRQGPDGALYLLTDSATGRILRVTPAGK</sequence>
<accession>Q20YY5</accession>
<protein>
    <submittedName>
        <fullName evidence="2">Glucose sorbosone dehydrogenase</fullName>
    </submittedName>
</protein>
<dbReference type="InterPro" id="IPR011042">
    <property type="entry name" value="6-blade_b-propeller_TolB-like"/>
</dbReference>
<dbReference type="Pfam" id="PF07995">
    <property type="entry name" value="GSDH"/>
    <property type="match status" value="1"/>
</dbReference>
<dbReference type="RefSeq" id="WP_011474532.1">
    <property type="nucleotide sequence ID" value="NC_007925.1"/>
</dbReference>
<dbReference type="PANTHER" id="PTHR19328:SF75">
    <property type="entry name" value="ALDOSE SUGAR DEHYDROGENASE YLII"/>
    <property type="match status" value="1"/>
</dbReference>
<evidence type="ECO:0000259" key="1">
    <source>
        <dbReference type="Pfam" id="PF07995"/>
    </source>
</evidence>
<gene>
    <name evidence="2" type="ordered locus">RPC_4125</name>
</gene>
<organism evidence="2">
    <name type="scientific">Rhodopseudomonas palustris (strain BisB18)</name>
    <dbReference type="NCBI Taxonomy" id="316056"/>
    <lineage>
        <taxon>Bacteria</taxon>
        <taxon>Pseudomonadati</taxon>
        <taxon>Pseudomonadota</taxon>
        <taxon>Alphaproteobacteria</taxon>
        <taxon>Hyphomicrobiales</taxon>
        <taxon>Nitrobacteraceae</taxon>
        <taxon>Rhodopseudomonas</taxon>
    </lineage>
</organism>
<dbReference type="EMBL" id="CP000301">
    <property type="protein sequence ID" value="ABD89651.1"/>
    <property type="molecule type" value="Genomic_DNA"/>
</dbReference>
<dbReference type="InterPro" id="IPR011041">
    <property type="entry name" value="Quinoprot_gluc/sorb_DH_b-prop"/>
</dbReference>
<dbReference type="HOGENOM" id="CLU_012253_1_1_5"/>